<sequence>MNPTPETGDLDGLSLEGLPPLPPRPDENGDESRRTCGYRRCGAVLPQVSGRGNRARFCQDGKAWGTRNLSCRDAEAALVDVDSLREGPVALDSASVEALGAQVTRAAEPARELIEALTTIERQLRTTVAEALTARDSADADATEQRRLRGIADAAAAEARDKADDALRISQAAVRDRENQKRLRIQEEHARTEAEQAQLRAEGATAAMQDELARATARAEAAVGQVAELDKTLAATVAELAAVRSSFEESKTALNDERARAAAAEERGEGLSREAAKLREQVEAAERGYRQELSEARAAIERARAETEQVRVHAEETRGRLEQEVRATRVVQDGVLAELRASINSLNRDLGAAEHARQVAEDRAEAAGTRFAVVRDLVAEHDGELSETVRELLRGALAP</sequence>
<proteinExistence type="predicted"/>
<dbReference type="AlphaFoldDB" id="A0A1H2V8Y3"/>
<evidence type="ECO:0000313" key="3">
    <source>
        <dbReference type="EMBL" id="SDW64828.1"/>
    </source>
</evidence>
<evidence type="ECO:0000256" key="2">
    <source>
        <dbReference type="SAM" id="MobiDB-lite"/>
    </source>
</evidence>
<dbReference type="STRING" id="589385.SAMN05421504_1011150"/>
<organism evidence="3 4">
    <name type="scientific">Amycolatopsis xylanica</name>
    <dbReference type="NCBI Taxonomy" id="589385"/>
    <lineage>
        <taxon>Bacteria</taxon>
        <taxon>Bacillati</taxon>
        <taxon>Actinomycetota</taxon>
        <taxon>Actinomycetes</taxon>
        <taxon>Pseudonocardiales</taxon>
        <taxon>Pseudonocardiaceae</taxon>
        <taxon>Amycolatopsis</taxon>
    </lineage>
</organism>
<evidence type="ECO:0000313" key="4">
    <source>
        <dbReference type="Proteomes" id="UP000199515"/>
    </source>
</evidence>
<keyword evidence="1" id="KW-0175">Coiled coil</keyword>
<feature type="compositionally biased region" description="Basic and acidic residues" evidence="2">
    <location>
        <begin position="24"/>
        <end position="34"/>
    </location>
</feature>
<dbReference type="EMBL" id="FNON01000001">
    <property type="protein sequence ID" value="SDW64828.1"/>
    <property type="molecule type" value="Genomic_DNA"/>
</dbReference>
<reference evidence="3 4" key="1">
    <citation type="submission" date="2016-10" db="EMBL/GenBank/DDBJ databases">
        <authorList>
            <person name="de Groot N.N."/>
        </authorList>
    </citation>
    <scope>NUCLEOTIDE SEQUENCE [LARGE SCALE GENOMIC DNA]</scope>
    <source>
        <strain evidence="3 4">CPCC 202699</strain>
    </source>
</reference>
<feature type="coiled-coil region" evidence="1">
    <location>
        <begin position="247"/>
        <end position="363"/>
    </location>
</feature>
<name>A0A1H2V8Y3_9PSEU</name>
<protein>
    <submittedName>
        <fullName evidence="3">Uncharacterized protein</fullName>
    </submittedName>
</protein>
<gene>
    <name evidence="3" type="ORF">SAMN05421504_1011150</name>
</gene>
<feature type="region of interest" description="Disordered" evidence="2">
    <location>
        <begin position="1"/>
        <end position="35"/>
    </location>
</feature>
<feature type="coiled-coil region" evidence="1">
    <location>
        <begin position="175"/>
        <end position="202"/>
    </location>
</feature>
<accession>A0A1H2V8Y3</accession>
<keyword evidence="4" id="KW-1185">Reference proteome</keyword>
<evidence type="ECO:0000256" key="1">
    <source>
        <dbReference type="SAM" id="Coils"/>
    </source>
</evidence>
<dbReference type="Proteomes" id="UP000199515">
    <property type="component" value="Unassembled WGS sequence"/>
</dbReference>